<dbReference type="InterPro" id="IPR038722">
    <property type="entry name" value="Ner_HTH_dom"/>
</dbReference>
<dbReference type="SUPFAM" id="SSF47413">
    <property type="entry name" value="lambda repressor-like DNA-binding domains"/>
    <property type="match status" value="1"/>
</dbReference>
<gene>
    <name evidence="6" type="ORF">D0907_08265</name>
</gene>
<dbReference type="InterPro" id="IPR001387">
    <property type="entry name" value="Cro/C1-type_HTH"/>
</dbReference>
<dbReference type="GO" id="GO:0003677">
    <property type="term" value="F:DNA binding"/>
    <property type="evidence" value="ECO:0007669"/>
    <property type="project" value="UniProtKB-KW"/>
</dbReference>
<dbReference type="SMART" id="SM00530">
    <property type="entry name" value="HTH_XRE"/>
    <property type="match status" value="1"/>
</dbReference>
<evidence type="ECO:0000256" key="2">
    <source>
        <dbReference type="ARBA" id="ARBA00023015"/>
    </source>
</evidence>
<dbReference type="Gene3D" id="1.10.260.40">
    <property type="entry name" value="lambda repressor-like DNA-binding domains"/>
    <property type="match status" value="1"/>
</dbReference>
<reference evidence="6 7" key="1">
    <citation type="submission" date="2018-08" db="EMBL/GenBank/DDBJ databases">
        <title>Draft genome sequence of Pseudoalteromonas donghaensis HJ51.</title>
        <authorList>
            <person name="Oh J."/>
            <person name="Roh D."/>
        </authorList>
    </citation>
    <scope>NUCLEOTIDE SEQUENCE [LARGE SCALE GENOMIC DNA]</scope>
    <source>
        <strain evidence="6 7">HJ51</strain>
    </source>
</reference>
<evidence type="ECO:0000256" key="3">
    <source>
        <dbReference type="ARBA" id="ARBA00023125"/>
    </source>
</evidence>
<evidence type="ECO:0000256" key="4">
    <source>
        <dbReference type="ARBA" id="ARBA00023163"/>
    </source>
</evidence>
<accession>A0AAD0RZU2</accession>
<evidence type="ECO:0000259" key="5">
    <source>
        <dbReference type="PROSITE" id="PS50943"/>
    </source>
</evidence>
<dbReference type="InterPro" id="IPR010982">
    <property type="entry name" value="Lambda_DNA-bd_dom_sf"/>
</dbReference>
<keyword evidence="2" id="KW-0805">Transcription regulation</keyword>
<evidence type="ECO:0000313" key="6">
    <source>
        <dbReference type="EMBL" id="AXV65262.1"/>
    </source>
</evidence>
<organism evidence="6 7">
    <name type="scientific">Pseudoalteromonas lipolytica</name>
    <dbReference type="NCBI Taxonomy" id="570156"/>
    <lineage>
        <taxon>Bacteria</taxon>
        <taxon>Pseudomonadati</taxon>
        <taxon>Pseudomonadota</taxon>
        <taxon>Gammaproteobacteria</taxon>
        <taxon>Alteromonadales</taxon>
        <taxon>Pseudoalteromonadaceae</taxon>
        <taxon>Pseudoalteromonas</taxon>
    </lineage>
</organism>
<keyword evidence="3" id="KW-0238">DNA-binding</keyword>
<dbReference type="EMBL" id="CP032090">
    <property type="protein sequence ID" value="AXV65262.1"/>
    <property type="molecule type" value="Genomic_DNA"/>
</dbReference>
<comment type="similarity">
    <text evidence="1">Belongs to the ner transcriptional regulatory family.</text>
</comment>
<dbReference type="GeneID" id="99505451"/>
<dbReference type="PROSITE" id="PS50943">
    <property type="entry name" value="HTH_CROC1"/>
    <property type="match status" value="1"/>
</dbReference>
<protein>
    <submittedName>
        <fullName evidence="6">XRE family transcriptional regulator</fullName>
    </submittedName>
</protein>
<dbReference type="Pfam" id="PF13693">
    <property type="entry name" value="HTH_35"/>
    <property type="match status" value="1"/>
</dbReference>
<feature type="domain" description="HTH cro/C1-type" evidence="5">
    <location>
        <begin position="6"/>
        <end position="59"/>
    </location>
</feature>
<sequence length="88" mass="9760">MKPEEIKQALDEKGYSLSILAAALGLNLSHVSSVVYQHTSSYKVASAISKIIDKSVEEIFPTVKAYHRNKDSRTKKIEALKQLLASDQ</sequence>
<keyword evidence="4" id="KW-0804">Transcription</keyword>
<dbReference type="KEGG" id="pdj:D0907_08265"/>
<name>A0AAD0RZU2_9GAMM</name>
<proteinExistence type="inferred from homology"/>
<evidence type="ECO:0000256" key="1">
    <source>
        <dbReference type="ARBA" id="ARBA00006157"/>
    </source>
</evidence>
<dbReference type="Proteomes" id="UP000264605">
    <property type="component" value="Chromosome"/>
</dbReference>
<dbReference type="RefSeq" id="WP_118844290.1">
    <property type="nucleotide sequence ID" value="NZ_CP032090.1"/>
</dbReference>
<dbReference type="AlphaFoldDB" id="A0AAD0RZU2"/>
<evidence type="ECO:0000313" key="7">
    <source>
        <dbReference type="Proteomes" id="UP000264605"/>
    </source>
</evidence>